<feature type="compositionally biased region" description="Low complexity" evidence="1">
    <location>
        <begin position="481"/>
        <end position="499"/>
    </location>
</feature>
<protein>
    <submittedName>
        <fullName evidence="2">Uncharacterized protein</fullName>
    </submittedName>
</protein>
<evidence type="ECO:0000313" key="2">
    <source>
        <dbReference type="EMBL" id="RZT75918.1"/>
    </source>
</evidence>
<dbReference type="Proteomes" id="UP000292136">
    <property type="component" value="Unassembled WGS sequence"/>
</dbReference>
<feature type="region of interest" description="Disordered" evidence="1">
    <location>
        <begin position="481"/>
        <end position="503"/>
    </location>
</feature>
<evidence type="ECO:0000256" key="1">
    <source>
        <dbReference type="SAM" id="MobiDB-lite"/>
    </source>
</evidence>
<organism evidence="2 3">
    <name type="scientific">Azospira oryzae</name>
    <dbReference type="NCBI Taxonomy" id="146939"/>
    <lineage>
        <taxon>Bacteria</taxon>
        <taxon>Pseudomonadati</taxon>
        <taxon>Pseudomonadota</taxon>
        <taxon>Betaproteobacteria</taxon>
        <taxon>Rhodocyclales</taxon>
        <taxon>Rhodocyclaceae</taxon>
        <taxon>Azospira</taxon>
    </lineage>
</organism>
<evidence type="ECO:0000313" key="3">
    <source>
        <dbReference type="Proteomes" id="UP000292136"/>
    </source>
</evidence>
<reference evidence="2 3" key="1">
    <citation type="submission" date="2019-02" db="EMBL/GenBank/DDBJ databases">
        <title>Genomic Encyclopedia of Type Strains, Phase IV (KMG-IV): sequencing the most valuable type-strain genomes for metagenomic binning, comparative biology and taxonomic classification.</title>
        <authorList>
            <person name="Goeker M."/>
        </authorList>
    </citation>
    <scope>NUCLEOTIDE SEQUENCE [LARGE SCALE GENOMIC DNA]</scope>
    <source>
        <strain evidence="2 3">DSM 21223</strain>
    </source>
</reference>
<keyword evidence="3" id="KW-1185">Reference proteome</keyword>
<comment type="caution">
    <text evidence="2">The sequence shown here is derived from an EMBL/GenBank/DDBJ whole genome shotgun (WGS) entry which is preliminary data.</text>
</comment>
<feature type="region of interest" description="Disordered" evidence="1">
    <location>
        <begin position="409"/>
        <end position="444"/>
    </location>
</feature>
<gene>
    <name evidence="2" type="ORF">EV678_3105</name>
</gene>
<accession>A0ABY0INJ4</accession>
<sequence>MPQRHLLYLSAHQLSAHAWKGGRLDAQASFPHSEEGLVAFRQYLEKRRHDLFYLLINVADEGFQLDTIPFLQGKDREAVIQRKLGQYFYSTNLNMAQRLGFEKNRRKDERLLLAGFTNPAQIMPWTALIQSLGVPLVGIYSLPLLGPQLLKKLQPGPAPCLMLTVQDHSLRQSFFDKGELHFSRLVPLHDSSIHGIGHAMAAEAAKMHQYLTSQRLLARGQSLQALALVHPQAVRAVQEACSDSPAVTFRIVGNDEAARLIGLADAPEDSRSEALFLHLLAVQTPAQQFAPPPLRHDYRVWQLKALLSSGGLLVFLACLLFAGKQLYDASRLGSERAAIQAQADSAAQRYAELARTFPPMPVDNDTLRQVINRYQAMERQPTTPRDFYLLLSRALEATPQVELDTIAWQRGGTSTGGNGNATAAAAAPGEGDESALVRGSIPTGPQANPRQVLAIFERFLAALRQQPGLQVNVQQQPFDVESGKSLKGGSSSDDAPASAEPRHFVVQIVHRVTP</sequence>
<name>A0ABY0INJ4_9RHOO</name>
<dbReference type="RefSeq" id="WP_130460151.1">
    <property type="nucleotide sequence ID" value="NZ_SHKM01000003.1"/>
</dbReference>
<dbReference type="EMBL" id="SHKM01000003">
    <property type="protein sequence ID" value="RZT75918.1"/>
    <property type="molecule type" value="Genomic_DNA"/>
</dbReference>
<proteinExistence type="predicted"/>
<feature type="compositionally biased region" description="Low complexity" evidence="1">
    <location>
        <begin position="420"/>
        <end position="429"/>
    </location>
</feature>